<dbReference type="PaxDb" id="3880-AET01403"/>
<dbReference type="EnsemblPlants" id="AET01403">
    <property type="protein sequence ID" value="AET01403"/>
    <property type="gene ID" value="MTR_8g012170"/>
</dbReference>
<keyword evidence="3" id="KW-1185">Reference proteome</keyword>
<organism evidence="1 3">
    <name type="scientific">Medicago truncatula</name>
    <name type="common">Barrel medic</name>
    <name type="synonym">Medicago tribuloides</name>
    <dbReference type="NCBI Taxonomy" id="3880"/>
    <lineage>
        <taxon>Eukaryota</taxon>
        <taxon>Viridiplantae</taxon>
        <taxon>Streptophyta</taxon>
        <taxon>Embryophyta</taxon>
        <taxon>Tracheophyta</taxon>
        <taxon>Spermatophyta</taxon>
        <taxon>Magnoliopsida</taxon>
        <taxon>eudicotyledons</taxon>
        <taxon>Gunneridae</taxon>
        <taxon>Pentapetalae</taxon>
        <taxon>rosids</taxon>
        <taxon>fabids</taxon>
        <taxon>Fabales</taxon>
        <taxon>Fabaceae</taxon>
        <taxon>Papilionoideae</taxon>
        <taxon>50 kb inversion clade</taxon>
        <taxon>NPAAA clade</taxon>
        <taxon>Hologalegina</taxon>
        <taxon>IRL clade</taxon>
        <taxon>Trifolieae</taxon>
        <taxon>Medicago</taxon>
    </lineage>
</organism>
<protein>
    <submittedName>
        <fullName evidence="1 2">Uncharacterized protein</fullName>
    </submittedName>
</protein>
<sequence>MNCLRNKSEFAKILNEATIVTDDRSDNVDSLQELKLNHKNTRYKVEASKDKIKRFI</sequence>
<dbReference type="AlphaFoldDB" id="G7LF45"/>
<name>G7LF45_MEDTR</name>
<evidence type="ECO:0000313" key="2">
    <source>
        <dbReference type="EnsemblPlants" id="AET01403"/>
    </source>
</evidence>
<evidence type="ECO:0000313" key="1">
    <source>
        <dbReference type="EMBL" id="AET01403.1"/>
    </source>
</evidence>
<reference evidence="1 3" key="2">
    <citation type="journal article" date="2014" name="BMC Genomics">
        <title>An improved genome release (version Mt4.0) for the model legume Medicago truncatula.</title>
        <authorList>
            <person name="Tang H."/>
            <person name="Krishnakumar V."/>
            <person name="Bidwell S."/>
            <person name="Rosen B."/>
            <person name="Chan A."/>
            <person name="Zhou S."/>
            <person name="Gentzbittel L."/>
            <person name="Childs K.L."/>
            <person name="Yandell M."/>
            <person name="Gundlach H."/>
            <person name="Mayer K.F."/>
            <person name="Schwartz D.C."/>
            <person name="Town C.D."/>
        </authorList>
    </citation>
    <scope>GENOME REANNOTATION</scope>
    <source>
        <strain evidence="2 3">cv. Jemalong A17</strain>
    </source>
</reference>
<reference evidence="2" key="3">
    <citation type="submission" date="2015-04" db="UniProtKB">
        <authorList>
            <consortium name="EnsemblPlants"/>
        </authorList>
    </citation>
    <scope>IDENTIFICATION</scope>
    <source>
        <strain evidence="2">cv. Jemalong A17</strain>
    </source>
</reference>
<evidence type="ECO:0000313" key="3">
    <source>
        <dbReference type="Proteomes" id="UP000002051"/>
    </source>
</evidence>
<proteinExistence type="predicted"/>
<gene>
    <name evidence="1" type="ordered locus">MTR_8g012170</name>
</gene>
<dbReference type="Proteomes" id="UP000002051">
    <property type="component" value="Chromosome 8"/>
</dbReference>
<accession>G7LF45</accession>
<reference evidence="1 3" key="1">
    <citation type="journal article" date="2011" name="Nature">
        <title>The Medicago genome provides insight into the evolution of rhizobial symbioses.</title>
        <authorList>
            <person name="Young N.D."/>
            <person name="Debelle F."/>
            <person name="Oldroyd G.E."/>
            <person name="Geurts R."/>
            <person name="Cannon S.B."/>
            <person name="Udvardi M.K."/>
            <person name="Benedito V.A."/>
            <person name="Mayer K.F."/>
            <person name="Gouzy J."/>
            <person name="Schoof H."/>
            <person name="Van de Peer Y."/>
            <person name="Proost S."/>
            <person name="Cook D.R."/>
            <person name="Meyers B.C."/>
            <person name="Spannagl M."/>
            <person name="Cheung F."/>
            <person name="De Mita S."/>
            <person name="Krishnakumar V."/>
            <person name="Gundlach H."/>
            <person name="Zhou S."/>
            <person name="Mudge J."/>
            <person name="Bharti A.K."/>
            <person name="Murray J.D."/>
            <person name="Naoumkina M.A."/>
            <person name="Rosen B."/>
            <person name="Silverstein K.A."/>
            <person name="Tang H."/>
            <person name="Rombauts S."/>
            <person name="Zhao P.X."/>
            <person name="Zhou P."/>
            <person name="Barbe V."/>
            <person name="Bardou P."/>
            <person name="Bechner M."/>
            <person name="Bellec A."/>
            <person name="Berger A."/>
            <person name="Berges H."/>
            <person name="Bidwell S."/>
            <person name="Bisseling T."/>
            <person name="Choisne N."/>
            <person name="Couloux A."/>
            <person name="Denny R."/>
            <person name="Deshpande S."/>
            <person name="Dai X."/>
            <person name="Doyle J.J."/>
            <person name="Dudez A.M."/>
            <person name="Farmer A.D."/>
            <person name="Fouteau S."/>
            <person name="Franken C."/>
            <person name="Gibelin C."/>
            <person name="Gish J."/>
            <person name="Goldstein S."/>
            <person name="Gonzalez A.J."/>
            <person name="Green P.J."/>
            <person name="Hallab A."/>
            <person name="Hartog M."/>
            <person name="Hua A."/>
            <person name="Humphray S.J."/>
            <person name="Jeong D.H."/>
            <person name="Jing Y."/>
            <person name="Jocker A."/>
            <person name="Kenton S.M."/>
            <person name="Kim D.J."/>
            <person name="Klee K."/>
            <person name="Lai H."/>
            <person name="Lang C."/>
            <person name="Lin S."/>
            <person name="Macmil S.L."/>
            <person name="Magdelenat G."/>
            <person name="Matthews L."/>
            <person name="McCorrison J."/>
            <person name="Monaghan E.L."/>
            <person name="Mun J.H."/>
            <person name="Najar F.Z."/>
            <person name="Nicholson C."/>
            <person name="Noirot C."/>
            <person name="O'Bleness M."/>
            <person name="Paule C.R."/>
            <person name="Poulain J."/>
            <person name="Prion F."/>
            <person name="Qin B."/>
            <person name="Qu C."/>
            <person name="Retzel E.F."/>
            <person name="Riddle C."/>
            <person name="Sallet E."/>
            <person name="Samain S."/>
            <person name="Samson N."/>
            <person name="Sanders I."/>
            <person name="Saurat O."/>
            <person name="Scarpelli C."/>
            <person name="Schiex T."/>
            <person name="Segurens B."/>
            <person name="Severin A.J."/>
            <person name="Sherrier D.J."/>
            <person name="Shi R."/>
            <person name="Sims S."/>
            <person name="Singer S.R."/>
            <person name="Sinharoy S."/>
            <person name="Sterck L."/>
            <person name="Viollet A."/>
            <person name="Wang B.B."/>
            <person name="Wang K."/>
            <person name="Wang M."/>
            <person name="Wang X."/>
            <person name="Warfsmann J."/>
            <person name="Weissenbach J."/>
            <person name="White D.D."/>
            <person name="White J.D."/>
            <person name="Wiley G.B."/>
            <person name="Wincker P."/>
            <person name="Xing Y."/>
            <person name="Yang L."/>
            <person name="Yao Z."/>
            <person name="Ying F."/>
            <person name="Zhai J."/>
            <person name="Zhou L."/>
            <person name="Zuber A."/>
            <person name="Denarie J."/>
            <person name="Dixon R.A."/>
            <person name="May G.D."/>
            <person name="Schwartz D.C."/>
            <person name="Rogers J."/>
            <person name="Quetier F."/>
            <person name="Town C.D."/>
            <person name="Roe B.A."/>
        </authorList>
    </citation>
    <scope>NUCLEOTIDE SEQUENCE [LARGE SCALE GENOMIC DNA]</scope>
    <source>
        <strain evidence="1">A17</strain>
        <strain evidence="2 3">cv. Jemalong A17</strain>
    </source>
</reference>
<dbReference type="EMBL" id="CM001224">
    <property type="protein sequence ID" value="AET01403.1"/>
    <property type="molecule type" value="Genomic_DNA"/>
</dbReference>
<dbReference type="HOGENOM" id="CLU_3017333_0_0_1"/>